<name>A0A1E4U288_PACTA</name>
<evidence type="ECO:0000313" key="2">
    <source>
        <dbReference type="Proteomes" id="UP000094236"/>
    </source>
</evidence>
<dbReference type="Proteomes" id="UP000094236">
    <property type="component" value="Unassembled WGS sequence"/>
</dbReference>
<dbReference type="OrthoDB" id="4081130at2759"/>
<sequence length="288" mass="33238">MIRCGRGLMPLKRVIANGKNGGFFLPIRNGSCFNMVRFYASSEFGGKKDGGFNIKNFLIVALVGTGIFGAVVQRVNSQDASKSMLKRKKSYSDEEWEQYMNNIKRKVLLFDPIKDREVSIFFVPEVDLQNKNDSLKLNQLQEKLGDSIVVDLNDLIKDELLNHQDRYGSLLEANLENPKEDQNRNYKFNYRLAKGVFSKMMRLKLEELKNSNSLKYKNYILINFPNNINEAIKFEQDVAISKKLILFHKPNQNNEIADYFKTVDKTVVLEKVTDDTIKSLLKDEDDQN</sequence>
<gene>
    <name evidence="1" type="ORF">PACTADRAFT_14598</name>
</gene>
<reference evidence="2" key="1">
    <citation type="submission" date="2016-05" db="EMBL/GenBank/DDBJ databases">
        <title>Comparative genomics of biotechnologically important yeasts.</title>
        <authorList>
            <consortium name="DOE Joint Genome Institute"/>
            <person name="Riley R."/>
            <person name="Haridas S."/>
            <person name="Wolfe K.H."/>
            <person name="Lopes M.R."/>
            <person name="Hittinger C.T."/>
            <person name="Goker M."/>
            <person name="Salamov A."/>
            <person name="Wisecaver J."/>
            <person name="Long T.M."/>
            <person name="Aerts A.L."/>
            <person name="Barry K."/>
            <person name="Choi C."/>
            <person name="Clum A."/>
            <person name="Coughlan A.Y."/>
            <person name="Deshpande S."/>
            <person name="Douglass A.P."/>
            <person name="Hanson S.J."/>
            <person name="Klenk H.-P."/>
            <person name="Labutti K."/>
            <person name="Lapidus A."/>
            <person name="Lindquist E."/>
            <person name="Lipzen A."/>
            <person name="Meier-Kolthoff J.P."/>
            <person name="Ohm R.A."/>
            <person name="Otillar R.P."/>
            <person name="Pangilinan J."/>
            <person name="Peng Y."/>
            <person name="Rokas A."/>
            <person name="Rosa C.A."/>
            <person name="Scheuner C."/>
            <person name="Sibirny A.A."/>
            <person name="Slot J.C."/>
            <person name="Stielow J.B."/>
            <person name="Sun H."/>
            <person name="Kurtzman C.P."/>
            <person name="Blackwell M."/>
            <person name="Grigoriev I.V."/>
            <person name="Jeffries T.W."/>
        </authorList>
    </citation>
    <scope>NUCLEOTIDE SEQUENCE [LARGE SCALE GENOMIC DNA]</scope>
    <source>
        <strain evidence="2">NRRL Y-2460</strain>
    </source>
</reference>
<keyword evidence="2" id="KW-1185">Reference proteome</keyword>
<accession>A0A1E4U288</accession>
<proteinExistence type="predicted"/>
<protein>
    <recommendedName>
        <fullName evidence="3">Altered inheritance of mitochondria protein 36, mitochondrial</fullName>
    </recommendedName>
</protein>
<dbReference type="EMBL" id="KV454011">
    <property type="protein sequence ID" value="ODV98125.1"/>
    <property type="molecule type" value="Genomic_DNA"/>
</dbReference>
<organism evidence="1 2">
    <name type="scientific">Pachysolen tannophilus NRRL Y-2460</name>
    <dbReference type="NCBI Taxonomy" id="669874"/>
    <lineage>
        <taxon>Eukaryota</taxon>
        <taxon>Fungi</taxon>
        <taxon>Dikarya</taxon>
        <taxon>Ascomycota</taxon>
        <taxon>Saccharomycotina</taxon>
        <taxon>Pichiomycetes</taxon>
        <taxon>Pachysolenaceae</taxon>
        <taxon>Pachysolen</taxon>
    </lineage>
</organism>
<evidence type="ECO:0008006" key="3">
    <source>
        <dbReference type="Google" id="ProtNLM"/>
    </source>
</evidence>
<evidence type="ECO:0000313" key="1">
    <source>
        <dbReference type="EMBL" id="ODV98125.1"/>
    </source>
</evidence>
<dbReference type="AlphaFoldDB" id="A0A1E4U288"/>